<gene>
    <name evidence="1" type="ORF">A4R26_24705</name>
</gene>
<evidence type="ECO:0000313" key="1">
    <source>
        <dbReference type="EMBL" id="OQP57422.1"/>
    </source>
</evidence>
<keyword evidence="2" id="KW-1185">Reference proteome</keyword>
<dbReference type="InterPro" id="IPR019587">
    <property type="entry name" value="Polyketide_cyclase/dehydratase"/>
</dbReference>
<dbReference type="RefSeq" id="WP_081167688.1">
    <property type="nucleotide sequence ID" value="NZ_LWBP01000194.1"/>
</dbReference>
<name>A0A1V9FGD5_9BACT</name>
<reference evidence="2" key="1">
    <citation type="submission" date="2016-04" db="EMBL/GenBank/DDBJ databases">
        <authorList>
            <person name="Chen L."/>
            <person name="Zhuang W."/>
            <person name="Wang G."/>
        </authorList>
    </citation>
    <scope>NUCLEOTIDE SEQUENCE [LARGE SCALE GENOMIC DNA]</scope>
    <source>
        <strain evidence="2">208</strain>
    </source>
</reference>
<comment type="caution">
    <text evidence="1">The sequence shown here is derived from an EMBL/GenBank/DDBJ whole genome shotgun (WGS) entry which is preliminary data.</text>
</comment>
<evidence type="ECO:0008006" key="3">
    <source>
        <dbReference type="Google" id="ProtNLM"/>
    </source>
</evidence>
<dbReference type="Pfam" id="PF10604">
    <property type="entry name" value="Polyketide_cyc2"/>
    <property type="match status" value="1"/>
</dbReference>
<dbReference type="InterPro" id="IPR023393">
    <property type="entry name" value="START-like_dom_sf"/>
</dbReference>
<sequence>MVDVRTEIIINLPKELVAEYVSDPGNTPSWCSHIKSVEWNHDTPLRAGVKIVFDERIMRRHQRYVAEVVEIIPGQKLVVKTRNSSMRMETVVAWQAVNERTTCMTVWSRGIPRSFSKMISPFMALAIRNTSRRNLKQLKKMLEFSHRRMVVL</sequence>
<accession>A0A1V9FGD5</accession>
<dbReference type="AlphaFoldDB" id="A0A1V9FGD5"/>
<dbReference type="Gene3D" id="3.30.530.20">
    <property type="match status" value="1"/>
</dbReference>
<organism evidence="1 2">
    <name type="scientific">Niastella populi</name>
    <dbReference type="NCBI Taxonomy" id="550983"/>
    <lineage>
        <taxon>Bacteria</taxon>
        <taxon>Pseudomonadati</taxon>
        <taxon>Bacteroidota</taxon>
        <taxon>Chitinophagia</taxon>
        <taxon>Chitinophagales</taxon>
        <taxon>Chitinophagaceae</taxon>
        <taxon>Niastella</taxon>
    </lineage>
</organism>
<dbReference type="Proteomes" id="UP000192276">
    <property type="component" value="Unassembled WGS sequence"/>
</dbReference>
<proteinExistence type="predicted"/>
<evidence type="ECO:0000313" key="2">
    <source>
        <dbReference type="Proteomes" id="UP000192276"/>
    </source>
</evidence>
<dbReference type="OrthoDB" id="2898773at2"/>
<dbReference type="EMBL" id="LWBP01000194">
    <property type="protein sequence ID" value="OQP57422.1"/>
    <property type="molecule type" value="Genomic_DNA"/>
</dbReference>
<dbReference type="SUPFAM" id="SSF55961">
    <property type="entry name" value="Bet v1-like"/>
    <property type="match status" value="1"/>
</dbReference>
<protein>
    <recommendedName>
        <fullName evidence="3">Polyketide cyclase</fullName>
    </recommendedName>
</protein>